<reference evidence="1 2" key="1">
    <citation type="submission" date="2019-03" db="EMBL/GenBank/DDBJ databases">
        <title>First draft genome of Liparis tanakae, snailfish: a comprehensive survey of snailfish specific genes.</title>
        <authorList>
            <person name="Kim W."/>
            <person name="Song I."/>
            <person name="Jeong J.-H."/>
            <person name="Kim D."/>
            <person name="Kim S."/>
            <person name="Ryu S."/>
            <person name="Song J.Y."/>
            <person name="Lee S.K."/>
        </authorList>
    </citation>
    <scope>NUCLEOTIDE SEQUENCE [LARGE SCALE GENOMIC DNA]</scope>
    <source>
        <tissue evidence="1">Muscle</tissue>
    </source>
</reference>
<keyword evidence="2" id="KW-1185">Reference proteome</keyword>
<accession>A0A4Z2GBW2</accession>
<comment type="caution">
    <text evidence="1">The sequence shown here is derived from an EMBL/GenBank/DDBJ whole genome shotgun (WGS) entry which is preliminary data.</text>
</comment>
<organism evidence="1 2">
    <name type="scientific">Liparis tanakae</name>
    <name type="common">Tanaka's snailfish</name>
    <dbReference type="NCBI Taxonomy" id="230148"/>
    <lineage>
        <taxon>Eukaryota</taxon>
        <taxon>Metazoa</taxon>
        <taxon>Chordata</taxon>
        <taxon>Craniata</taxon>
        <taxon>Vertebrata</taxon>
        <taxon>Euteleostomi</taxon>
        <taxon>Actinopterygii</taxon>
        <taxon>Neopterygii</taxon>
        <taxon>Teleostei</taxon>
        <taxon>Neoteleostei</taxon>
        <taxon>Acanthomorphata</taxon>
        <taxon>Eupercaria</taxon>
        <taxon>Perciformes</taxon>
        <taxon>Cottioidei</taxon>
        <taxon>Cottales</taxon>
        <taxon>Liparidae</taxon>
        <taxon>Liparis</taxon>
    </lineage>
</organism>
<proteinExistence type="predicted"/>
<evidence type="ECO:0000313" key="1">
    <source>
        <dbReference type="EMBL" id="TNN50711.1"/>
    </source>
</evidence>
<dbReference type="Proteomes" id="UP000314294">
    <property type="component" value="Unassembled WGS sequence"/>
</dbReference>
<evidence type="ECO:0000313" key="2">
    <source>
        <dbReference type="Proteomes" id="UP000314294"/>
    </source>
</evidence>
<dbReference type="AlphaFoldDB" id="A0A4Z2GBW2"/>
<protein>
    <submittedName>
        <fullName evidence="1">Uncharacterized protein</fullName>
    </submittedName>
</protein>
<sequence length="75" mass="8102">MARATEPATEGTGKRRSLRLLFASQSPEVAADASVRRFTPAPRRAPQHSADGLGYFFFPLSGGWASVGRLLQAQQ</sequence>
<dbReference type="EMBL" id="SRLO01000608">
    <property type="protein sequence ID" value="TNN50711.1"/>
    <property type="molecule type" value="Genomic_DNA"/>
</dbReference>
<name>A0A4Z2GBW2_9TELE</name>
<gene>
    <name evidence="1" type="ORF">EYF80_039100</name>
</gene>